<dbReference type="HOGENOM" id="CLU_3376778_0_0_6"/>
<organism evidence="1 2">
    <name type="scientific">Xenorhabdus poinarii G6</name>
    <dbReference type="NCBI Taxonomy" id="1354304"/>
    <lineage>
        <taxon>Bacteria</taxon>
        <taxon>Pseudomonadati</taxon>
        <taxon>Pseudomonadota</taxon>
        <taxon>Gammaproteobacteria</taxon>
        <taxon>Enterobacterales</taxon>
        <taxon>Morganellaceae</taxon>
        <taxon>Xenorhabdus</taxon>
    </lineage>
</organism>
<dbReference type="KEGG" id="xpo:XPG1_0438"/>
<dbReference type="AlphaFoldDB" id="A0A068QYR0"/>
<evidence type="ECO:0000313" key="1">
    <source>
        <dbReference type="EMBL" id="CDG20093.1"/>
    </source>
</evidence>
<accession>A0A068QYR0</accession>
<name>A0A068QYR0_9GAMM</name>
<keyword evidence="2" id="KW-1185">Reference proteome</keyword>
<gene>
    <name evidence="1" type="ORF">XPG1_0438</name>
</gene>
<reference evidence="1 2" key="1">
    <citation type="submission" date="2013-07" db="EMBL/GenBank/DDBJ databases">
        <authorList>
            <person name="Genoscope - CEA"/>
        </authorList>
    </citation>
    <scope>NUCLEOTIDE SEQUENCE [LARGE SCALE GENOMIC DNA]</scope>
    <source>
        <strain evidence="1 2">G6</strain>
    </source>
</reference>
<evidence type="ECO:0000313" key="2">
    <source>
        <dbReference type="Proteomes" id="UP000032735"/>
    </source>
</evidence>
<protein>
    <submittedName>
        <fullName evidence="1">Uncharacterized protein</fullName>
    </submittedName>
</protein>
<dbReference type="EMBL" id="FO704551">
    <property type="protein sequence ID" value="CDG20093.1"/>
    <property type="molecule type" value="Genomic_DNA"/>
</dbReference>
<dbReference type="STRING" id="1354304.XPG1_0438"/>
<dbReference type="Proteomes" id="UP000032735">
    <property type="component" value="Chromosome"/>
</dbReference>
<sequence>MILKQKNNIIYINNAVLKFNTHAGFYELIKYDKL</sequence>
<proteinExistence type="predicted"/>